<evidence type="ECO:0000259" key="1">
    <source>
        <dbReference type="Pfam" id="PF00078"/>
    </source>
</evidence>
<dbReference type="Gene3D" id="3.30.70.270">
    <property type="match status" value="1"/>
</dbReference>
<dbReference type="Gene3D" id="3.10.10.10">
    <property type="entry name" value="HIV Type 1 Reverse Transcriptase, subunit A, domain 1"/>
    <property type="match status" value="1"/>
</dbReference>
<organism evidence="2 3">
    <name type="scientific">Acyrthosiphon pisum</name>
    <name type="common">Pea aphid</name>
    <dbReference type="NCBI Taxonomy" id="7029"/>
    <lineage>
        <taxon>Eukaryota</taxon>
        <taxon>Metazoa</taxon>
        <taxon>Ecdysozoa</taxon>
        <taxon>Arthropoda</taxon>
        <taxon>Hexapoda</taxon>
        <taxon>Insecta</taxon>
        <taxon>Pterygota</taxon>
        <taxon>Neoptera</taxon>
        <taxon>Paraneoptera</taxon>
        <taxon>Hemiptera</taxon>
        <taxon>Sternorrhyncha</taxon>
        <taxon>Aphidomorpha</taxon>
        <taxon>Aphidoidea</taxon>
        <taxon>Aphididae</taxon>
        <taxon>Macrosiphini</taxon>
        <taxon>Acyrthosiphon</taxon>
    </lineage>
</organism>
<dbReference type="EnsemblMetazoa" id="XM_008184546.1">
    <property type="protein sequence ID" value="XP_008182768.1"/>
    <property type="gene ID" value="LOC103309342"/>
</dbReference>
<accession>A0A8R2B5J3</accession>
<reference evidence="3" key="1">
    <citation type="submission" date="2010-06" db="EMBL/GenBank/DDBJ databases">
        <authorList>
            <person name="Jiang H."/>
            <person name="Abraham K."/>
            <person name="Ali S."/>
            <person name="Alsbrooks S.L."/>
            <person name="Anim B.N."/>
            <person name="Anosike U.S."/>
            <person name="Attaway T."/>
            <person name="Bandaranaike D.P."/>
            <person name="Battles P.K."/>
            <person name="Bell S.N."/>
            <person name="Bell A.V."/>
            <person name="Beltran B."/>
            <person name="Bickham C."/>
            <person name="Bustamante Y."/>
            <person name="Caleb T."/>
            <person name="Canada A."/>
            <person name="Cardenas V."/>
            <person name="Carter K."/>
            <person name="Chacko J."/>
            <person name="Chandrabose M.N."/>
            <person name="Chavez D."/>
            <person name="Chavez A."/>
            <person name="Chen L."/>
            <person name="Chu H.-S."/>
            <person name="Claassen K.J."/>
            <person name="Cockrell R."/>
            <person name="Collins M."/>
            <person name="Cooper J.A."/>
            <person name="Cree A."/>
            <person name="Curry S.M."/>
            <person name="Da Y."/>
            <person name="Dao M.D."/>
            <person name="Das B."/>
            <person name="Davila M.-L."/>
            <person name="Davy-Carroll L."/>
            <person name="Denson S."/>
            <person name="Dinh H."/>
            <person name="Ebong V.E."/>
            <person name="Edwards J.R."/>
            <person name="Egan A."/>
            <person name="El-Daye J."/>
            <person name="Escobedo L."/>
            <person name="Fernandez S."/>
            <person name="Fernando P.R."/>
            <person name="Flagg N."/>
            <person name="Forbes L.D."/>
            <person name="Fowler R.G."/>
            <person name="Fu Q."/>
            <person name="Gabisi R.A."/>
            <person name="Ganer J."/>
            <person name="Garbino Pronczuk A."/>
            <person name="Garcia R.M."/>
            <person name="Garner T."/>
            <person name="Garrett T.E."/>
            <person name="Gonzalez D.A."/>
            <person name="Hamid H."/>
            <person name="Hawkins E.S."/>
            <person name="Hirani K."/>
            <person name="Hogues M.E."/>
            <person name="Hollins B."/>
            <person name="Hsiao C.-H."/>
            <person name="Jabil R."/>
            <person name="James M.L."/>
            <person name="Jhangiani S.N."/>
            <person name="Johnson B."/>
            <person name="Johnson Q."/>
            <person name="Joshi V."/>
            <person name="Kalu J.B."/>
            <person name="Kam C."/>
            <person name="Kashfia A."/>
            <person name="Keebler J."/>
            <person name="Kisamo H."/>
            <person name="Kovar C.L."/>
            <person name="Lago L.A."/>
            <person name="Lai C.-Y."/>
            <person name="Laidlaw J."/>
            <person name="Lara F."/>
            <person name="Le T.-K."/>
            <person name="Lee S.L."/>
            <person name="Legall F.H."/>
            <person name="Lemon S.J."/>
            <person name="Lewis L.R."/>
            <person name="Li B."/>
            <person name="Liu Y."/>
            <person name="Liu Y.-S."/>
            <person name="Lopez J."/>
            <person name="Lozado R.J."/>
            <person name="Lu J."/>
            <person name="Madu R.C."/>
            <person name="Maheshwari M."/>
            <person name="Maheshwari R."/>
            <person name="Malloy K."/>
            <person name="Martinez E."/>
            <person name="Mathew T."/>
            <person name="Mercado I.C."/>
            <person name="Mercado C."/>
            <person name="Meyer B."/>
            <person name="Montgomery K."/>
            <person name="Morgan M.B."/>
            <person name="Munidasa M."/>
            <person name="Nazareth L.V."/>
            <person name="Nelson J."/>
            <person name="Ng B.M."/>
            <person name="Nguyen N.B."/>
            <person name="Nguyen P.Q."/>
            <person name="Nguyen T."/>
            <person name="Obregon M."/>
            <person name="Okwuonu G.O."/>
            <person name="Onwere C.G."/>
            <person name="Orozco G."/>
            <person name="Parra A."/>
            <person name="Patel S."/>
            <person name="Patil S."/>
            <person name="Perez A."/>
            <person name="Perez Y."/>
            <person name="Pham C."/>
            <person name="Primus E.L."/>
            <person name="Pu L.-L."/>
            <person name="Puazo M."/>
            <person name="Qin X."/>
            <person name="Quiroz J.B."/>
            <person name="Reese J."/>
            <person name="Richards S."/>
            <person name="Rives C.M."/>
            <person name="Robberts R."/>
            <person name="Ruiz S.J."/>
            <person name="Ruiz M.J."/>
            <person name="Santibanez J."/>
            <person name="Schneider B.W."/>
            <person name="Sisson I."/>
            <person name="Smith M."/>
            <person name="Sodergren E."/>
            <person name="Song X.-Z."/>
            <person name="Song B.B."/>
            <person name="Summersgill H."/>
            <person name="Thelus R."/>
            <person name="Thornton R.D."/>
            <person name="Trejos Z.Y."/>
            <person name="Usmani K."/>
            <person name="Vattathil S."/>
            <person name="Villasana D."/>
            <person name="Walker D.L."/>
            <person name="Wang S."/>
            <person name="Wang K."/>
            <person name="White C.S."/>
            <person name="Williams A.C."/>
            <person name="Williamson J."/>
            <person name="Wilson K."/>
            <person name="Woghiren I.O."/>
            <person name="Woodworth J.R."/>
            <person name="Worley K.C."/>
            <person name="Wright R.A."/>
            <person name="Wu W."/>
            <person name="Young L."/>
            <person name="Zhang L."/>
            <person name="Zhang J."/>
            <person name="Zhu Y."/>
            <person name="Muzny D.M."/>
            <person name="Weinstock G."/>
            <person name="Gibbs R.A."/>
        </authorList>
    </citation>
    <scope>NUCLEOTIDE SEQUENCE [LARGE SCALE GENOMIC DNA]</scope>
    <source>
        <strain evidence="3">LSR1</strain>
    </source>
</reference>
<dbReference type="GO" id="GO:0071897">
    <property type="term" value="P:DNA biosynthetic process"/>
    <property type="evidence" value="ECO:0007669"/>
    <property type="project" value="UniProtKB-ARBA"/>
</dbReference>
<sequence>MATTTLYEYSVSSQVLLSTAIVYLQDNKGNLHQCRAVLDCGSHINILSQRKATLLELLSQRSTLQISGVNGVSTKPSKCCQVLIKSRHSQFSSIINCQVLPVVTMPLPALNLDTSSWSISTSIQQSLADPQFHSTSNIDLLLGNKIFFEVLLSEKIALQRGSPWLCKTLLGWIVAGRTKSQPLKVDKNLNLISHVYLVLQDGCHHINRPSELLKMKVVKKFSRIHISVLGDSNNMAVQRFLSVEKRLVKDPILRSNYVNFMNEYHLLGHMSKVDNPGTHTEGYYYLPHHAVVKESSTTTKVRVVFDGSAKSTTGKSLIDILAPGPTTQPELFDILLRLRSHIVVITADVAKMFRQVWVHPQDRNYQRIKWRASPEHQLQHYQLNTVTYGTESASFLSTRVLQEIASSITFKSSTAAQSIKSDIYMEDYISGSDSIEEALTLFRDVSQALNTGGMMLRK</sequence>
<feature type="domain" description="Reverse transcriptase" evidence="1">
    <location>
        <begin position="325"/>
        <end position="456"/>
    </location>
</feature>
<reference evidence="2" key="2">
    <citation type="submission" date="2022-06" db="UniProtKB">
        <authorList>
            <consortium name="EnsemblMetazoa"/>
        </authorList>
    </citation>
    <scope>IDENTIFICATION</scope>
</reference>
<dbReference type="GeneID" id="103309342"/>
<dbReference type="PANTHER" id="PTHR47331">
    <property type="entry name" value="PHD-TYPE DOMAIN-CONTAINING PROTEIN"/>
    <property type="match status" value="1"/>
</dbReference>
<dbReference type="Proteomes" id="UP000007819">
    <property type="component" value="Chromosome X"/>
</dbReference>
<dbReference type="InterPro" id="IPR043128">
    <property type="entry name" value="Rev_trsase/Diguanyl_cyclase"/>
</dbReference>
<dbReference type="InterPro" id="IPR043502">
    <property type="entry name" value="DNA/RNA_pol_sf"/>
</dbReference>
<dbReference type="KEGG" id="api:103309342"/>
<dbReference type="RefSeq" id="XP_008182768.1">
    <property type="nucleotide sequence ID" value="XM_008184546.1"/>
</dbReference>
<name>A0A8R2B5J3_ACYPI</name>
<evidence type="ECO:0000313" key="2">
    <source>
        <dbReference type="EnsemblMetazoa" id="XP_008182768.1"/>
    </source>
</evidence>
<evidence type="ECO:0000313" key="3">
    <source>
        <dbReference type="Proteomes" id="UP000007819"/>
    </source>
</evidence>
<dbReference type="Pfam" id="PF00078">
    <property type="entry name" value="RVT_1"/>
    <property type="match status" value="1"/>
</dbReference>
<protein>
    <recommendedName>
        <fullName evidence="1">Reverse transcriptase domain-containing protein</fullName>
    </recommendedName>
</protein>
<dbReference type="InterPro" id="IPR000477">
    <property type="entry name" value="RT_dom"/>
</dbReference>
<dbReference type="AlphaFoldDB" id="A0A8R2B5J3"/>
<dbReference type="PANTHER" id="PTHR47331:SF5">
    <property type="entry name" value="RIBONUCLEASE H"/>
    <property type="match status" value="1"/>
</dbReference>
<dbReference type="SUPFAM" id="SSF56672">
    <property type="entry name" value="DNA/RNA polymerases"/>
    <property type="match status" value="1"/>
</dbReference>
<proteinExistence type="predicted"/>
<keyword evidence="3" id="KW-1185">Reference proteome</keyword>
<dbReference type="OrthoDB" id="6626266at2759"/>